<proteinExistence type="predicted"/>
<accession>A0AAD4I3E7</accession>
<feature type="compositionally biased region" description="Low complexity" evidence="1">
    <location>
        <begin position="252"/>
        <end position="296"/>
    </location>
</feature>
<organism evidence="3 4">
    <name type="scientific">Staphylotrichum longicolle</name>
    <dbReference type="NCBI Taxonomy" id="669026"/>
    <lineage>
        <taxon>Eukaryota</taxon>
        <taxon>Fungi</taxon>
        <taxon>Dikarya</taxon>
        <taxon>Ascomycota</taxon>
        <taxon>Pezizomycotina</taxon>
        <taxon>Sordariomycetes</taxon>
        <taxon>Sordariomycetidae</taxon>
        <taxon>Sordariales</taxon>
        <taxon>Chaetomiaceae</taxon>
        <taxon>Staphylotrichum</taxon>
    </lineage>
</organism>
<feature type="compositionally biased region" description="Low complexity" evidence="1">
    <location>
        <begin position="304"/>
        <end position="314"/>
    </location>
</feature>
<gene>
    <name evidence="3" type="ORF">NEMBOFW57_002220</name>
</gene>
<protein>
    <recommendedName>
        <fullName evidence="2">SET domain-containing protein</fullName>
    </recommendedName>
</protein>
<keyword evidence="4" id="KW-1185">Reference proteome</keyword>
<feature type="domain" description="SET" evidence="2">
    <location>
        <begin position="30"/>
        <end position="355"/>
    </location>
</feature>
<feature type="region of interest" description="Disordered" evidence="1">
    <location>
        <begin position="252"/>
        <end position="317"/>
    </location>
</feature>
<dbReference type="SMART" id="SM00317">
    <property type="entry name" value="SET"/>
    <property type="match status" value="1"/>
</dbReference>
<dbReference type="AlphaFoldDB" id="A0AAD4I3E7"/>
<comment type="caution">
    <text evidence="3">The sequence shown here is derived from an EMBL/GenBank/DDBJ whole genome shotgun (WGS) entry which is preliminary data.</text>
</comment>
<dbReference type="InterPro" id="IPR001214">
    <property type="entry name" value="SET_dom"/>
</dbReference>
<evidence type="ECO:0000313" key="4">
    <source>
        <dbReference type="Proteomes" id="UP001197093"/>
    </source>
</evidence>
<dbReference type="PROSITE" id="PS50280">
    <property type="entry name" value="SET"/>
    <property type="match status" value="1"/>
</dbReference>
<evidence type="ECO:0000256" key="1">
    <source>
        <dbReference type="SAM" id="MobiDB-lite"/>
    </source>
</evidence>
<dbReference type="SUPFAM" id="SSF82199">
    <property type="entry name" value="SET domain"/>
    <property type="match status" value="2"/>
</dbReference>
<evidence type="ECO:0000259" key="2">
    <source>
        <dbReference type="PROSITE" id="PS50280"/>
    </source>
</evidence>
<dbReference type="EMBL" id="JAHCVI010000001">
    <property type="protein sequence ID" value="KAG7292185.1"/>
    <property type="molecule type" value="Genomic_DNA"/>
</dbReference>
<dbReference type="Proteomes" id="UP001197093">
    <property type="component" value="Unassembled WGS sequence"/>
</dbReference>
<evidence type="ECO:0000313" key="3">
    <source>
        <dbReference type="EMBL" id="KAG7292185.1"/>
    </source>
</evidence>
<name>A0AAD4I3E7_9PEZI</name>
<dbReference type="InterPro" id="IPR046341">
    <property type="entry name" value="SET_dom_sf"/>
</dbReference>
<sequence length="383" mass="39689">MGSIADEVFDASKQAKAPAKFLCRAPLDRPAVCIGFVSPAVGYGLFAARDIAKDEFIFHEAPLMTARFNEVFAADKTLMQGQVSAYRSALTTHHTVTTLAFPALAAQFGIPPAPYDQVAPVFSSPAEMGQNLVPGQGQFVGCSVTREQYNAYTAPLKPAPIPPAEPAARAACLEFFKHYAFQVQPNLGVPASSSSSSSSCAPAASTTTAATTATTTATREACVYLLASLINHCCTPAPPLPFLFTLPTGLTPTTSSSSNSTTTASTTSPSSSSTATATAATAATGTGTATEAAPKTADPKTADPKTAATAPATDGPNCTWRIGPSGLAHFVRPRHICVQARRAIRAGEQLTWDYGKRDKGFACECAVCRDRLLGGLGSVCAVL</sequence>
<dbReference type="Gene3D" id="2.170.270.10">
    <property type="entry name" value="SET domain"/>
    <property type="match status" value="1"/>
</dbReference>
<reference evidence="3" key="1">
    <citation type="submission" date="2023-02" db="EMBL/GenBank/DDBJ databases">
        <authorList>
            <person name="Palmer J.M."/>
        </authorList>
    </citation>
    <scope>NUCLEOTIDE SEQUENCE</scope>
    <source>
        <strain evidence="3">FW57</strain>
    </source>
</reference>